<feature type="domain" description="LysM" evidence="2">
    <location>
        <begin position="54"/>
        <end position="98"/>
    </location>
</feature>
<proteinExistence type="predicted"/>
<dbReference type="PANTHER" id="PTHR21666">
    <property type="entry name" value="PEPTIDASE-RELATED"/>
    <property type="match status" value="1"/>
</dbReference>
<evidence type="ECO:0000259" key="2">
    <source>
        <dbReference type="PROSITE" id="PS51782"/>
    </source>
</evidence>
<protein>
    <submittedName>
        <fullName evidence="3">Peptidase M23B</fullName>
    </submittedName>
</protein>
<gene>
    <name evidence="3" type="ORF">AWB76_01412</name>
</gene>
<dbReference type="Pfam" id="PF01476">
    <property type="entry name" value="LysM"/>
    <property type="match status" value="1"/>
</dbReference>
<dbReference type="OrthoDB" id="9795421at2"/>
<dbReference type="PROSITE" id="PS51782">
    <property type="entry name" value="LYSM"/>
    <property type="match status" value="1"/>
</dbReference>
<dbReference type="CDD" id="cd12797">
    <property type="entry name" value="M23_peptidase"/>
    <property type="match status" value="1"/>
</dbReference>
<dbReference type="Proteomes" id="UP000054624">
    <property type="component" value="Unassembled WGS sequence"/>
</dbReference>
<sequence length="245" mass="25536">MTTSFHSRRLACAAYLAVAFSFVLGGCASETYEHSAARPVLQTSPLDISTPPAGFYRVKSGDTLASIAAAYGRDATAIAAWNGLSANASLTNGQLLHVGPPSTSLAGSERSAQQSTNAASCRPDAFSWPVKGPVLKRFGADGLKAVLIGGEAGDTIRAAQSGRVVYTGDKIAGYGSLVILKHGNQYLTAYGYNRSILVKEGSDVAKGQAIATLGEQPGGRPALLFEVRRDRQPVDPLPYLSDCAS</sequence>
<dbReference type="Gene3D" id="3.10.350.10">
    <property type="entry name" value="LysM domain"/>
    <property type="match status" value="1"/>
</dbReference>
<dbReference type="CDD" id="cd00118">
    <property type="entry name" value="LysM"/>
    <property type="match status" value="1"/>
</dbReference>
<dbReference type="InterPro" id="IPR018392">
    <property type="entry name" value="LysM"/>
</dbReference>
<reference evidence="4" key="1">
    <citation type="submission" date="2016-01" db="EMBL/GenBank/DDBJ databases">
        <authorList>
            <person name="Peeters Charlotte."/>
        </authorList>
    </citation>
    <scope>NUCLEOTIDE SEQUENCE [LARGE SCALE GENOMIC DNA]</scope>
</reference>
<dbReference type="InterPro" id="IPR050570">
    <property type="entry name" value="Cell_wall_metabolism_enzyme"/>
</dbReference>
<dbReference type="STRING" id="1777137.AWB76_01412"/>
<name>A0A157ZX36_9BURK</name>
<dbReference type="AlphaFoldDB" id="A0A157ZX36"/>
<dbReference type="InterPro" id="IPR016047">
    <property type="entry name" value="M23ase_b-sheet_dom"/>
</dbReference>
<feature type="signal peptide" evidence="1">
    <location>
        <begin position="1"/>
        <end position="28"/>
    </location>
</feature>
<dbReference type="EMBL" id="FCOI02000003">
    <property type="protein sequence ID" value="SAK50081.1"/>
    <property type="molecule type" value="Genomic_DNA"/>
</dbReference>
<keyword evidence="1" id="KW-0732">Signal</keyword>
<dbReference type="RefSeq" id="WP_061159361.1">
    <property type="nucleotide sequence ID" value="NZ_FCOI02000003.1"/>
</dbReference>
<dbReference type="GO" id="GO:0004222">
    <property type="term" value="F:metalloendopeptidase activity"/>
    <property type="evidence" value="ECO:0007669"/>
    <property type="project" value="TreeGrafter"/>
</dbReference>
<dbReference type="SUPFAM" id="SSF51261">
    <property type="entry name" value="Duplicated hybrid motif"/>
    <property type="match status" value="1"/>
</dbReference>
<keyword evidence="4" id="KW-1185">Reference proteome</keyword>
<dbReference type="InterPro" id="IPR011055">
    <property type="entry name" value="Dup_hybrid_motif"/>
</dbReference>
<dbReference type="SMART" id="SM00257">
    <property type="entry name" value="LysM"/>
    <property type="match status" value="1"/>
</dbReference>
<accession>A0A157ZX36</accession>
<evidence type="ECO:0000256" key="1">
    <source>
        <dbReference type="SAM" id="SignalP"/>
    </source>
</evidence>
<organism evidence="3 4">
    <name type="scientific">Caballeronia temeraria</name>
    <dbReference type="NCBI Taxonomy" id="1777137"/>
    <lineage>
        <taxon>Bacteria</taxon>
        <taxon>Pseudomonadati</taxon>
        <taxon>Pseudomonadota</taxon>
        <taxon>Betaproteobacteria</taxon>
        <taxon>Burkholderiales</taxon>
        <taxon>Burkholderiaceae</taxon>
        <taxon>Caballeronia</taxon>
    </lineage>
</organism>
<evidence type="ECO:0000313" key="4">
    <source>
        <dbReference type="Proteomes" id="UP000054624"/>
    </source>
</evidence>
<evidence type="ECO:0000313" key="3">
    <source>
        <dbReference type="EMBL" id="SAK50081.1"/>
    </source>
</evidence>
<dbReference type="PANTHER" id="PTHR21666:SF270">
    <property type="entry name" value="MUREIN HYDROLASE ACTIVATOR ENVC"/>
    <property type="match status" value="1"/>
</dbReference>
<feature type="chain" id="PRO_5007619835" evidence="1">
    <location>
        <begin position="29"/>
        <end position="245"/>
    </location>
</feature>
<dbReference type="Gene3D" id="2.70.70.10">
    <property type="entry name" value="Glucose Permease (Domain IIA)"/>
    <property type="match status" value="1"/>
</dbReference>
<dbReference type="InterPro" id="IPR036779">
    <property type="entry name" value="LysM_dom_sf"/>
</dbReference>
<dbReference type="Pfam" id="PF01551">
    <property type="entry name" value="Peptidase_M23"/>
    <property type="match status" value="1"/>
</dbReference>